<dbReference type="InterPro" id="IPR027417">
    <property type="entry name" value="P-loop_NTPase"/>
</dbReference>
<dbReference type="Proteomes" id="UP000002157">
    <property type="component" value="Chromosome"/>
</dbReference>
<accession>B0KSW8</accession>
<proteinExistence type="predicted"/>
<evidence type="ECO:0000313" key="2">
    <source>
        <dbReference type="Proteomes" id="UP000002157"/>
    </source>
</evidence>
<dbReference type="eggNOG" id="COG5635">
    <property type="taxonomic scope" value="Bacteria"/>
</dbReference>
<gene>
    <name evidence="1" type="ordered locus">PputGB1_4166</name>
</gene>
<dbReference type="HOGENOM" id="CLU_003627_0_0_6"/>
<sequence length="1386" mass="155027">MRQAMPTIDFAAIRSAPKSKNDSFEALAVQLFQHFCDVPKQSSFYSLRGDGGDGGVEAFFRTPSGEVLGVQAKYFFSLGSKELSQIAKSLEAARLNHPTLLEYWIYIPFDLTGRVAGGGRGQGEVERFEVWKNEAEARAEAEGKSLRITLCSSSVMREQLQRLDSHGGIRRYWFDDSILTPNHIHQCLEQAREFAGPRYSGDLDVVTDAHNVLDFFGQTVDFADWRHKTLTPLIGELRSLSRRSDKVFDLIALSMKAEAQQLLQRLQDSLSQARANAAPEQALQDSLKILATLHPILKAVKESQEAAFFAKHGADKDTPSFRQFSAEYMCAFPAEAMDAARELCKLCSSLDHLLASPSFNVTSSRSLLLVGPAGVGKTHAIVSAALRRFTAAGMSLVMFGDDFGGGEPWEVIRSKLGLSSQVSRDALFQCMSACAQHTGLPFVIFIDALNESRSDARWIAKLPELIQQCRPFDGVKICVSTRDTYKDLVTDSRFPGYAFEHRGFNGQGVEALQAFAAFYGLDAEITPLFAEELSNPLFLHLACKTLKEEGSSTLDVSLPGFSSLLERHLKHTNSAVKSRLGFASPKNLVRQAMLNLAELLSSPSAADRQWEACATGLRSIVAPEISAEVFIRELEREGLVILTEGEDDNWTVRLGYERYGDVLRASALIDSFTNESSKLDAKKLGACLIALPPEDKGLLEVLAAVLPEKTGVEIVDKRLGLDPEKANHLFVSGLAWRSRKSFEDKDLEAEITAALNFPGLWEDLYEVFIKVSLVPDHRLNAKYWLDWFLARQELVSRDAFLSTAAYWSYDKCGAVKSLLDASLKSDIMRWPRESRHLATIVLGWLTSCADRRVRDHAAKGLVRLLVADTGLTADLARQFAGADDDYIQESIAEAIYSACLIARNSRASFLPALDVLVSRGYDRPNIIIRDSIRMLSELLGEHVVDERLKDRLLRFPSKTSPVSAWPTLLDAKPLLDLKHLPSDMELWGSKVGPDFWRYQVERKVSGFDLKSAGISLENIACWIMTETLRLGYPGFGEIGLDYDRSINSQFGSGRGRAGHAERLGKKYYWISLHRLLAILADHVSPLANYEGTIAGPNHYWSVEVRKRDLTDMRDVIAEPAYPELALRRPQYSFPSHDGDIKKWVKVDDLPDHDIAITRNDASGGDWVALTFNMSANDRSEGDEAWIRPYFGFEVHYSSVFSKKKLKKPTSLTCVDSAFSDTASCYRSYLAEYPNGAAFEQLVEEGATRTQYEGLTRTSVTLDRGSEWEYEYTSESEQISLDNPCQDLVRVLELRWDQHRGWLDCSGVLTAFSTPGYRNNAVFVRKAALDRYLEITKQSLLYRRFMNRGFFDNRGKSGAQIDKFTYLQYVSVSGLVMLHETSESFNC</sequence>
<name>B0KSW8_PSEPG</name>
<dbReference type="SUPFAM" id="SSF52540">
    <property type="entry name" value="P-loop containing nucleoside triphosphate hydrolases"/>
    <property type="match status" value="1"/>
</dbReference>
<organism evidence="1 2">
    <name type="scientific">Pseudomonas putida (strain GB-1)</name>
    <dbReference type="NCBI Taxonomy" id="76869"/>
    <lineage>
        <taxon>Bacteria</taxon>
        <taxon>Pseudomonadati</taxon>
        <taxon>Pseudomonadota</taxon>
        <taxon>Gammaproteobacteria</taxon>
        <taxon>Pseudomonadales</taxon>
        <taxon>Pseudomonadaceae</taxon>
        <taxon>Pseudomonas</taxon>
    </lineage>
</organism>
<protein>
    <recommendedName>
        <fullName evidence="3">ATP-binding protein</fullName>
    </recommendedName>
</protein>
<evidence type="ECO:0008006" key="3">
    <source>
        <dbReference type="Google" id="ProtNLM"/>
    </source>
</evidence>
<dbReference type="EMBL" id="CP000926">
    <property type="protein sequence ID" value="ABZ00055.1"/>
    <property type="molecule type" value="Genomic_DNA"/>
</dbReference>
<evidence type="ECO:0000313" key="1">
    <source>
        <dbReference type="EMBL" id="ABZ00055.1"/>
    </source>
</evidence>
<reference evidence="1 2" key="1">
    <citation type="submission" date="2008-01" db="EMBL/GenBank/DDBJ databases">
        <title>Complete sequence of Pseudomonas putida GB-1.</title>
        <authorList>
            <consortium name="US DOE Joint Genome Institute"/>
            <person name="Copeland A."/>
            <person name="Lucas S."/>
            <person name="Lapidus A."/>
            <person name="Barry K."/>
            <person name="Glavina del Rio T."/>
            <person name="Dalin E."/>
            <person name="Tice H."/>
            <person name="Pitluck S."/>
            <person name="Bruce D."/>
            <person name="Goodwin L."/>
            <person name="Chertkov O."/>
            <person name="Brettin T."/>
            <person name="Detter J.C."/>
            <person name="Han C."/>
            <person name="Kuske C.R."/>
            <person name="Schmutz J."/>
            <person name="Larimer F."/>
            <person name="Land M."/>
            <person name="Hauser L."/>
            <person name="Kyrpides N."/>
            <person name="Kim E."/>
            <person name="McCarthy J.K."/>
            <person name="Richardson P."/>
        </authorList>
    </citation>
    <scope>NUCLEOTIDE SEQUENCE [LARGE SCALE GENOMIC DNA]</scope>
    <source>
        <strain evidence="1 2">GB-1</strain>
    </source>
</reference>
<dbReference type="KEGG" id="ppg:PputGB1_4166"/>